<dbReference type="RefSeq" id="WP_208676757.1">
    <property type="nucleotide sequence ID" value="NZ_CP030139.2"/>
</dbReference>
<feature type="domain" description="GGDEF" evidence="4">
    <location>
        <begin position="514"/>
        <end position="647"/>
    </location>
</feature>
<dbReference type="SMART" id="SM00086">
    <property type="entry name" value="PAC"/>
    <property type="match status" value="3"/>
</dbReference>
<feature type="domain" description="PAS" evidence="1">
    <location>
        <begin position="255"/>
        <end position="300"/>
    </location>
</feature>
<dbReference type="InterPro" id="IPR043128">
    <property type="entry name" value="Rev_trsase/Diguanyl_cyclase"/>
</dbReference>
<dbReference type="CDD" id="cd01948">
    <property type="entry name" value="EAL"/>
    <property type="match status" value="1"/>
</dbReference>
<dbReference type="InterPro" id="IPR035965">
    <property type="entry name" value="PAS-like_dom_sf"/>
</dbReference>
<dbReference type="EMBL" id="CP030139">
    <property type="protein sequence ID" value="AZB72471.1"/>
    <property type="molecule type" value="Genomic_DNA"/>
</dbReference>
<proteinExistence type="predicted"/>
<dbReference type="Pfam" id="PF13426">
    <property type="entry name" value="PAS_9"/>
    <property type="match status" value="1"/>
</dbReference>
<dbReference type="SUPFAM" id="SSF55073">
    <property type="entry name" value="Nucleotide cyclase"/>
    <property type="match status" value="1"/>
</dbReference>
<dbReference type="Gene3D" id="3.30.70.270">
    <property type="match status" value="1"/>
</dbReference>
<dbReference type="Pfam" id="PF00563">
    <property type="entry name" value="EAL"/>
    <property type="match status" value="1"/>
</dbReference>
<dbReference type="Pfam" id="PF13188">
    <property type="entry name" value="PAS_8"/>
    <property type="match status" value="1"/>
</dbReference>
<dbReference type="PROSITE" id="PS50883">
    <property type="entry name" value="EAL"/>
    <property type="match status" value="1"/>
</dbReference>
<dbReference type="InterPro" id="IPR000700">
    <property type="entry name" value="PAS-assoc_C"/>
</dbReference>
<accession>A0AAN1QNM2</accession>
<dbReference type="CDD" id="cd00130">
    <property type="entry name" value="PAS"/>
    <property type="match status" value="2"/>
</dbReference>
<dbReference type="Proteomes" id="UP000267249">
    <property type="component" value="Chromosome"/>
</dbReference>
<dbReference type="AlphaFoldDB" id="A0AAN1QNM2"/>
<dbReference type="InterPro" id="IPR001633">
    <property type="entry name" value="EAL_dom"/>
</dbReference>
<evidence type="ECO:0000259" key="2">
    <source>
        <dbReference type="PROSITE" id="PS50113"/>
    </source>
</evidence>
<dbReference type="PROSITE" id="PS50113">
    <property type="entry name" value="PAC"/>
    <property type="match status" value="1"/>
</dbReference>
<feature type="domain" description="PAS" evidence="1">
    <location>
        <begin position="357"/>
        <end position="403"/>
    </location>
</feature>
<dbReference type="InterPro" id="IPR035919">
    <property type="entry name" value="EAL_sf"/>
</dbReference>
<dbReference type="PANTHER" id="PTHR44757:SF2">
    <property type="entry name" value="BIOFILM ARCHITECTURE MAINTENANCE PROTEIN MBAA"/>
    <property type="match status" value="1"/>
</dbReference>
<dbReference type="PANTHER" id="PTHR44757">
    <property type="entry name" value="DIGUANYLATE CYCLASE DGCP"/>
    <property type="match status" value="1"/>
</dbReference>
<evidence type="ECO:0000259" key="1">
    <source>
        <dbReference type="PROSITE" id="PS50112"/>
    </source>
</evidence>
<dbReference type="SMART" id="SM00052">
    <property type="entry name" value="EAL"/>
    <property type="match status" value="1"/>
</dbReference>
<dbReference type="PROSITE" id="PS50887">
    <property type="entry name" value="GGDEF"/>
    <property type="match status" value="1"/>
</dbReference>
<protein>
    <submittedName>
        <fullName evidence="5">EAL domain-containing protein</fullName>
    </submittedName>
</protein>
<sequence>MPSPLQPFLEPSRPQPASETLTWLFTPAGQLLLASPSAQQLSLLSDPYAIIVPNWLQQVVERALATDRPSLEQAPQVENLRVALVTEVVHIPLTLELQWLADTDSGSTLLLVTGSCQDLNQSLLSDWQQLQFLEAQRLSHKVSYWSWNREQANQFFAAPQVYVLLGQDSNQTLTLETFLQSCRGSLDDLQSAATSLGNQRSHWIGDFQVHTAQGDRWLECHCLLHHDSEGQLISIVGNLKDITEEHHILSLIQDSEARFQAVLENNPNGILILDEQGEVLYANSTAEQLFGKSHRELKGKYLGFPLTFNITIHLDLVQSDRSLRHVDVSIVPIPWKQSKAYLALLTDVTNLYQTQQRLQLLQEATEKSPVSIVITDREGSIEYVNQAFESITGYSAQEVIGQNPRILQSGLMPLGFYQNLWATITAGKIWRGEFHNRRQNGELFWERTSISPVKDLAGQIVHFVAVKEDVTEQKRNRELLDHQANYDGLTDLPNRTLALDRLRQAIALSERSNDAVVVMLLDLDRFKNVNDTLGHSYGDRLLQAVAQRLRYSLPREMTISRLGGDEFLIICPSVEEGIHIEKLSQKLLQVISQPIVIEAEELVITASIGVACYPNDGSTPEVLMRNADTAMYSAKRNGGNDFQLFMPTMNAAAHERIQLETHLRHALEQYQLKVFYQPIINLEHGRVVGLEALSRWHDPQLGNITPDRFIPIAEETGLIVPLGYRVIEQACQDVAKWQQQYGQPLWVAVNLSPRQLRSSRFVQTTLKILNRYDFRPDALKLEVTEQMLMDDTASATQMLYTLHEQGIQLALDDFGTGYSALSYLRRYPFQSLKVDKSFLSDLPDSAESCALVKTIVAMAHGLGMQAIAEGVETEEHVQFLKEIGCEYAQGFFFSRPLPAAEIEPFLAQSIGSIS</sequence>
<name>A0AAN1QNM2_SYNEL</name>
<dbReference type="NCBIfam" id="TIGR00229">
    <property type="entry name" value="sensory_box"/>
    <property type="match status" value="2"/>
</dbReference>
<evidence type="ECO:0000259" key="3">
    <source>
        <dbReference type="PROSITE" id="PS50883"/>
    </source>
</evidence>
<dbReference type="Pfam" id="PF00990">
    <property type="entry name" value="GGDEF"/>
    <property type="match status" value="1"/>
</dbReference>
<dbReference type="SUPFAM" id="SSF55785">
    <property type="entry name" value="PYP-like sensor domain (PAS domain)"/>
    <property type="match status" value="3"/>
</dbReference>
<gene>
    <name evidence="5" type="ORF">DOP62_06825</name>
</gene>
<dbReference type="InterPro" id="IPR000160">
    <property type="entry name" value="GGDEF_dom"/>
</dbReference>
<dbReference type="CDD" id="cd01949">
    <property type="entry name" value="GGDEF"/>
    <property type="match status" value="1"/>
</dbReference>
<dbReference type="InterPro" id="IPR000014">
    <property type="entry name" value="PAS"/>
</dbReference>
<dbReference type="SMART" id="SM00091">
    <property type="entry name" value="PAS"/>
    <property type="match status" value="2"/>
</dbReference>
<evidence type="ECO:0000259" key="4">
    <source>
        <dbReference type="PROSITE" id="PS50887"/>
    </source>
</evidence>
<dbReference type="PROSITE" id="PS50112">
    <property type="entry name" value="PAS"/>
    <property type="match status" value="2"/>
</dbReference>
<feature type="domain" description="PAC" evidence="2">
    <location>
        <begin position="430"/>
        <end position="482"/>
    </location>
</feature>
<dbReference type="SMART" id="SM00267">
    <property type="entry name" value="GGDEF"/>
    <property type="match status" value="1"/>
</dbReference>
<feature type="domain" description="EAL" evidence="3">
    <location>
        <begin position="656"/>
        <end position="910"/>
    </location>
</feature>
<dbReference type="NCBIfam" id="TIGR00254">
    <property type="entry name" value="GGDEF"/>
    <property type="match status" value="1"/>
</dbReference>
<dbReference type="FunFam" id="3.20.20.450:FF:000001">
    <property type="entry name" value="Cyclic di-GMP phosphodiesterase yahA"/>
    <property type="match status" value="1"/>
</dbReference>
<dbReference type="SUPFAM" id="SSF141868">
    <property type="entry name" value="EAL domain-like"/>
    <property type="match status" value="1"/>
</dbReference>
<evidence type="ECO:0000313" key="6">
    <source>
        <dbReference type="Proteomes" id="UP000267249"/>
    </source>
</evidence>
<evidence type="ECO:0000313" key="5">
    <source>
        <dbReference type="EMBL" id="AZB72471.1"/>
    </source>
</evidence>
<organism evidence="5 6">
    <name type="scientific">Synechococcus elongatus PCC 11801</name>
    <dbReference type="NCBI Taxonomy" id="2219813"/>
    <lineage>
        <taxon>Bacteria</taxon>
        <taxon>Bacillati</taxon>
        <taxon>Cyanobacteriota</taxon>
        <taxon>Cyanophyceae</taxon>
        <taxon>Synechococcales</taxon>
        <taxon>Synechococcaceae</taxon>
        <taxon>Synechococcus</taxon>
    </lineage>
</organism>
<dbReference type="Gene3D" id="3.20.20.450">
    <property type="entry name" value="EAL domain"/>
    <property type="match status" value="1"/>
</dbReference>
<dbReference type="InterPro" id="IPR052155">
    <property type="entry name" value="Biofilm_reg_signaling"/>
</dbReference>
<dbReference type="InterPro" id="IPR029787">
    <property type="entry name" value="Nucleotide_cyclase"/>
</dbReference>
<dbReference type="InterPro" id="IPR001610">
    <property type="entry name" value="PAC"/>
</dbReference>
<reference evidence="5 6" key="1">
    <citation type="journal article" date="2018" name="Sci. Rep.">
        <title>Genome Features and Biochemical Characteristics of a Robust, Fast Growing and Naturally Transformable Cyanobacterium Synechococcus elongatus PCC 11801 Isolated from India.</title>
        <authorList>
            <person name="Jaiswal D."/>
            <person name="Sengupta A."/>
            <person name="Sohoni S."/>
            <person name="Sengupta S."/>
            <person name="Phadnavis A.G."/>
            <person name="Pakrasi H.B."/>
            <person name="Wangikar P.P."/>
        </authorList>
    </citation>
    <scope>NUCLEOTIDE SEQUENCE [LARGE SCALE GENOMIC DNA]</scope>
    <source>
        <strain evidence="5 6">PCC 11801</strain>
    </source>
</reference>
<dbReference type="Gene3D" id="3.30.450.20">
    <property type="entry name" value="PAS domain"/>
    <property type="match status" value="3"/>
</dbReference>